<accession>C4GI34</accession>
<reference evidence="2" key="1">
    <citation type="submission" date="2009-04" db="EMBL/GenBank/DDBJ databases">
        <authorList>
            <person name="Weinstock G."/>
            <person name="Sodergren E."/>
            <person name="Clifton S."/>
            <person name="Fulton L."/>
            <person name="Fulton B."/>
            <person name="Courtney L."/>
            <person name="Fronick C."/>
            <person name="Harrison M."/>
            <person name="Strong C."/>
            <person name="Farmer C."/>
            <person name="Delahaunty K."/>
            <person name="Markovic C."/>
            <person name="Hall O."/>
            <person name="Minx P."/>
            <person name="Tomlinson C."/>
            <person name="Mitreva M."/>
            <person name="Nelson J."/>
            <person name="Hou S."/>
            <person name="Wollam A."/>
            <person name="Pepin K.H."/>
            <person name="Johnson M."/>
            <person name="Bhonagiri V."/>
            <person name="Nash W.E."/>
            <person name="Warren W."/>
            <person name="Chinwalla A."/>
            <person name="Mardis E.R."/>
            <person name="Wilson R.K."/>
        </authorList>
    </citation>
    <scope>NUCLEOTIDE SEQUENCE [LARGE SCALE GENOMIC DNA]</scope>
    <source>
        <strain evidence="2">ATCC 51147</strain>
    </source>
</reference>
<keyword evidence="3" id="KW-1185">Reference proteome</keyword>
<comment type="caution">
    <text evidence="2">The sequence shown here is derived from an EMBL/GenBank/DDBJ whole genome shotgun (WGS) entry which is preliminary data.</text>
</comment>
<evidence type="ECO:0000313" key="3">
    <source>
        <dbReference type="Proteomes" id="UP000003009"/>
    </source>
</evidence>
<evidence type="ECO:0000256" key="1">
    <source>
        <dbReference type="SAM" id="MobiDB-lite"/>
    </source>
</evidence>
<dbReference type="EMBL" id="ACJW02000002">
    <property type="protein sequence ID" value="EEP68622.1"/>
    <property type="molecule type" value="Genomic_DNA"/>
</dbReference>
<organism evidence="2 3">
    <name type="scientific">Kingella oralis ATCC 51147</name>
    <dbReference type="NCBI Taxonomy" id="629741"/>
    <lineage>
        <taxon>Bacteria</taxon>
        <taxon>Pseudomonadati</taxon>
        <taxon>Pseudomonadota</taxon>
        <taxon>Betaproteobacteria</taxon>
        <taxon>Neisseriales</taxon>
        <taxon>Neisseriaceae</taxon>
        <taxon>Kingella</taxon>
    </lineage>
</organism>
<dbReference type="HOGENOM" id="CLU_2464922_0_0_4"/>
<gene>
    <name evidence="2" type="ORF">GCWU000324_00525</name>
</gene>
<sequence>MKKQTKHEKFVKAIKEAEKRAKQFIEHCEAKGLEPIDIFILLAEQQKNKNENKQQSRVYEKTDSQEANGWQRMEVRFGARKNKRKKAK</sequence>
<dbReference type="STRING" id="629741.GCWU000324_00525"/>
<proteinExistence type="predicted"/>
<name>C4GI34_9NEIS</name>
<feature type="compositionally biased region" description="Basic and acidic residues" evidence="1">
    <location>
        <begin position="49"/>
        <end position="64"/>
    </location>
</feature>
<protein>
    <submittedName>
        <fullName evidence="2">Uncharacterized protein</fullName>
    </submittedName>
</protein>
<dbReference type="RefSeq" id="WP_003793977.1">
    <property type="nucleotide sequence ID" value="NZ_GG665871.1"/>
</dbReference>
<dbReference type="AlphaFoldDB" id="C4GI34"/>
<feature type="region of interest" description="Disordered" evidence="1">
    <location>
        <begin position="49"/>
        <end position="72"/>
    </location>
</feature>
<dbReference type="GeneID" id="84907092"/>
<evidence type="ECO:0000313" key="2">
    <source>
        <dbReference type="EMBL" id="EEP68622.1"/>
    </source>
</evidence>
<dbReference type="Proteomes" id="UP000003009">
    <property type="component" value="Unassembled WGS sequence"/>
</dbReference>